<dbReference type="CDD" id="cd00167">
    <property type="entry name" value="SANT"/>
    <property type="match status" value="2"/>
</dbReference>
<dbReference type="SMART" id="SM00717">
    <property type="entry name" value="SANT"/>
    <property type="match status" value="2"/>
</dbReference>
<dbReference type="GO" id="GO:0005634">
    <property type="term" value="C:nucleus"/>
    <property type="evidence" value="ECO:0007669"/>
    <property type="project" value="UniProtKB-SubCell"/>
</dbReference>
<keyword evidence="3" id="KW-0805">Transcription regulation</keyword>
<evidence type="ECO:0000256" key="3">
    <source>
        <dbReference type="ARBA" id="ARBA00023015"/>
    </source>
</evidence>
<dbReference type="InterPro" id="IPR009057">
    <property type="entry name" value="Homeodomain-like_sf"/>
</dbReference>
<evidence type="ECO:0000313" key="9">
    <source>
        <dbReference type="EMBL" id="KAG2595124.1"/>
    </source>
</evidence>
<dbReference type="PROSITE" id="PS50090">
    <property type="entry name" value="MYB_LIKE"/>
    <property type="match status" value="2"/>
</dbReference>
<feature type="domain" description="HTH myb-type" evidence="8">
    <location>
        <begin position="126"/>
        <end position="180"/>
    </location>
</feature>
<dbReference type="GO" id="GO:0003677">
    <property type="term" value="F:DNA binding"/>
    <property type="evidence" value="ECO:0007669"/>
    <property type="project" value="UniProtKB-KW"/>
</dbReference>
<feature type="domain" description="Myb-like" evidence="7">
    <location>
        <begin position="126"/>
        <end position="176"/>
    </location>
</feature>
<organism evidence="9 10">
    <name type="scientific">Panicum virgatum</name>
    <name type="common">Blackwell switchgrass</name>
    <dbReference type="NCBI Taxonomy" id="38727"/>
    <lineage>
        <taxon>Eukaryota</taxon>
        <taxon>Viridiplantae</taxon>
        <taxon>Streptophyta</taxon>
        <taxon>Embryophyta</taxon>
        <taxon>Tracheophyta</taxon>
        <taxon>Spermatophyta</taxon>
        <taxon>Magnoliopsida</taxon>
        <taxon>Liliopsida</taxon>
        <taxon>Poales</taxon>
        <taxon>Poaceae</taxon>
        <taxon>PACMAD clade</taxon>
        <taxon>Panicoideae</taxon>
        <taxon>Panicodae</taxon>
        <taxon>Paniceae</taxon>
        <taxon>Panicinae</taxon>
        <taxon>Panicum</taxon>
        <taxon>Panicum sect. Hiantes</taxon>
    </lineage>
</organism>
<evidence type="ECO:0000259" key="8">
    <source>
        <dbReference type="PROSITE" id="PS51294"/>
    </source>
</evidence>
<sequence>MDGCIQPQTHNARTGTSTTWLLLPQHNSRVLSPTLPAVSSLLLVLSLLLSRVGGGSTQDGRVPMGRTPCCDRVAVKRGPWSPEEDEALRSYVQRHGSGGNWISMPKKAGLKRCGKSCRLRWLNYLRPDIRHGGFTDEEDAVILSLYTQLGSKWSLIASQLEGRTDNDVKNYWNTKLKKRLLAAAATAGIVSTRSPPSVPRLPAAPASTPAAAAATVATHASSLFPLLAIPTVKTEMYTCDDFLAPAAFRDDPFAAADGSTSASAASSASNWSADNGAAGGGEGSFLLDFCAGSGLGAADDHLQLPGGYYYPLDPSLSLV</sequence>
<keyword evidence="10" id="KW-1185">Reference proteome</keyword>
<comment type="subcellular location">
    <subcellularLocation>
        <location evidence="1">Nucleus</location>
    </subcellularLocation>
</comment>
<evidence type="ECO:0000256" key="5">
    <source>
        <dbReference type="ARBA" id="ARBA00023163"/>
    </source>
</evidence>
<evidence type="ECO:0000256" key="6">
    <source>
        <dbReference type="ARBA" id="ARBA00023242"/>
    </source>
</evidence>
<dbReference type="SUPFAM" id="SSF46689">
    <property type="entry name" value="Homeodomain-like"/>
    <property type="match status" value="1"/>
</dbReference>
<dbReference type="EMBL" id="CM029045">
    <property type="protein sequence ID" value="KAG2595124.1"/>
    <property type="molecule type" value="Genomic_DNA"/>
</dbReference>
<dbReference type="AlphaFoldDB" id="A0A8T0SCE3"/>
<dbReference type="Gene3D" id="1.10.10.60">
    <property type="entry name" value="Homeodomain-like"/>
    <property type="match status" value="2"/>
</dbReference>
<dbReference type="InterPro" id="IPR001005">
    <property type="entry name" value="SANT/Myb"/>
</dbReference>
<keyword evidence="5" id="KW-0804">Transcription</keyword>
<dbReference type="Proteomes" id="UP000823388">
    <property type="component" value="Chromosome 5K"/>
</dbReference>
<keyword evidence="2" id="KW-0677">Repeat</keyword>
<evidence type="ECO:0000313" key="10">
    <source>
        <dbReference type="Proteomes" id="UP000823388"/>
    </source>
</evidence>
<evidence type="ECO:0000256" key="1">
    <source>
        <dbReference type="ARBA" id="ARBA00004123"/>
    </source>
</evidence>
<keyword evidence="4" id="KW-0238">DNA-binding</keyword>
<dbReference type="OrthoDB" id="2143914at2759"/>
<evidence type="ECO:0000259" key="7">
    <source>
        <dbReference type="PROSITE" id="PS50090"/>
    </source>
</evidence>
<evidence type="ECO:0000256" key="4">
    <source>
        <dbReference type="ARBA" id="ARBA00023125"/>
    </source>
</evidence>
<name>A0A8T0SCE3_PANVG</name>
<dbReference type="PANTHER" id="PTHR48000:SF5">
    <property type="entry name" value="OS01G0191900 PROTEIN"/>
    <property type="match status" value="1"/>
</dbReference>
<comment type="caution">
    <text evidence="9">The sequence shown here is derived from an EMBL/GenBank/DDBJ whole genome shotgun (WGS) entry which is preliminary data.</text>
</comment>
<dbReference type="FunFam" id="1.10.10.60:FF:000475">
    <property type="entry name" value="Transcription factor MYB36"/>
    <property type="match status" value="1"/>
</dbReference>
<feature type="domain" description="Myb-like" evidence="7">
    <location>
        <begin position="72"/>
        <end position="125"/>
    </location>
</feature>
<dbReference type="PANTHER" id="PTHR48000">
    <property type="entry name" value="OS09G0431300 PROTEIN"/>
    <property type="match status" value="1"/>
</dbReference>
<accession>A0A8T0SCE3</accession>
<proteinExistence type="predicted"/>
<dbReference type="FunFam" id="1.10.10.60:FF:000015">
    <property type="entry name" value="Transcription factor RAX3"/>
    <property type="match status" value="1"/>
</dbReference>
<protein>
    <submittedName>
        <fullName evidence="9">Uncharacterized protein</fullName>
    </submittedName>
</protein>
<reference evidence="9" key="1">
    <citation type="submission" date="2020-05" db="EMBL/GenBank/DDBJ databases">
        <title>WGS assembly of Panicum virgatum.</title>
        <authorList>
            <person name="Lovell J.T."/>
            <person name="Jenkins J."/>
            <person name="Shu S."/>
            <person name="Juenger T.E."/>
            <person name="Schmutz J."/>
        </authorList>
    </citation>
    <scope>NUCLEOTIDE SEQUENCE</scope>
    <source>
        <strain evidence="9">AP13</strain>
    </source>
</reference>
<dbReference type="PROSITE" id="PS51294">
    <property type="entry name" value="HTH_MYB"/>
    <property type="match status" value="2"/>
</dbReference>
<dbReference type="Pfam" id="PF00249">
    <property type="entry name" value="Myb_DNA-binding"/>
    <property type="match status" value="2"/>
</dbReference>
<keyword evidence="6" id="KW-0539">Nucleus</keyword>
<dbReference type="InterPro" id="IPR017930">
    <property type="entry name" value="Myb_dom"/>
</dbReference>
<gene>
    <name evidence="9" type="ORF">PVAP13_5KG053800</name>
</gene>
<feature type="domain" description="HTH myb-type" evidence="8">
    <location>
        <begin position="72"/>
        <end position="125"/>
    </location>
</feature>
<evidence type="ECO:0000256" key="2">
    <source>
        <dbReference type="ARBA" id="ARBA00022737"/>
    </source>
</evidence>
<dbReference type="EMBL" id="CM029045">
    <property type="protein sequence ID" value="KAG2595125.1"/>
    <property type="molecule type" value="Genomic_DNA"/>
</dbReference>